<comment type="caution">
    <text evidence="7">The sequence shown here is derived from an EMBL/GenBank/DDBJ whole genome shotgun (WGS) entry which is preliminary data.</text>
</comment>
<dbReference type="InterPro" id="IPR029058">
    <property type="entry name" value="AB_hydrolase_fold"/>
</dbReference>
<comment type="subcellular location">
    <subcellularLocation>
        <location evidence="1">Membrane</location>
        <topology evidence="1">Multi-pass membrane protein</topology>
    </subcellularLocation>
</comment>
<evidence type="ECO:0000256" key="3">
    <source>
        <dbReference type="ARBA" id="ARBA00022692"/>
    </source>
</evidence>
<dbReference type="PANTHER" id="PTHR10926">
    <property type="entry name" value="CELL CYCLE CONTROL PROTEIN 50"/>
    <property type="match status" value="1"/>
</dbReference>
<dbReference type="OrthoDB" id="340608at2759"/>
<gene>
    <name evidence="7" type="ORF">RFI_20297</name>
</gene>
<comment type="similarity">
    <text evidence="2">Belongs to the CDC50/LEM3 family.</text>
</comment>
<keyword evidence="4 6" id="KW-1133">Transmembrane helix</keyword>
<dbReference type="GO" id="GO:0005886">
    <property type="term" value="C:plasma membrane"/>
    <property type="evidence" value="ECO:0007669"/>
    <property type="project" value="TreeGrafter"/>
</dbReference>
<dbReference type="SUPFAM" id="SSF53474">
    <property type="entry name" value="alpha/beta-Hydrolases"/>
    <property type="match status" value="1"/>
</dbReference>
<dbReference type="InterPro" id="IPR005045">
    <property type="entry name" value="CDC50/LEM3_fam"/>
</dbReference>
<dbReference type="Proteomes" id="UP000023152">
    <property type="component" value="Unassembled WGS sequence"/>
</dbReference>
<keyword evidence="5 6" id="KW-0472">Membrane</keyword>
<keyword evidence="3 6" id="KW-0812">Transmembrane</keyword>
<accession>X6MTQ0</accession>
<reference evidence="7 8" key="1">
    <citation type="journal article" date="2013" name="Curr. Biol.">
        <title>The Genome of the Foraminiferan Reticulomyxa filosa.</title>
        <authorList>
            <person name="Glockner G."/>
            <person name="Hulsmann N."/>
            <person name="Schleicher M."/>
            <person name="Noegel A.A."/>
            <person name="Eichinger L."/>
            <person name="Gallinger C."/>
            <person name="Pawlowski J."/>
            <person name="Sierra R."/>
            <person name="Euteneuer U."/>
            <person name="Pillet L."/>
            <person name="Moustafa A."/>
            <person name="Platzer M."/>
            <person name="Groth M."/>
            <person name="Szafranski K."/>
            <person name="Schliwa M."/>
        </authorList>
    </citation>
    <scope>NUCLEOTIDE SEQUENCE [LARGE SCALE GENOMIC DNA]</scope>
</reference>
<dbReference type="GO" id="GO:0005783">
    <property type="term" value="C:endoplasmic reticulum"/>
    <property type="evidence" value="ECO:0007669"/>
    <property type="project" value="TreeGrafter"/>
</dbReference>
<dbReference type="GO" id="GO:0005794">
    <property type="term" value="C:Golgi apparatus"/>
    <property type="evidence" value="ECO:0007669"/>
    <property type="project" value="TreeGrafter"/>
</dbReference>
<dbReference type="PANTHER" id="PTHR10926:SF0">
    <property type="entry name" value="CDC50, ISOFORM A"/>
    <property type="match status" value="1"/>
</dbReference>
<evidence type="ECO:0000313" key="8">
    <source>
        <dbReference type="Proteomes" id="UP000023152"/>
    </source>
</evidence>
<sequence>MLQMVKNTFLFQNASVLKPHNPKGFEVLAKARSFSSFFRLYARHFSGYDSYESYLAFNNPIVNVAFVTKPVLALNSYDDPVCSSANIEDFRALHCGNHFAPSTIHVETHYGSHCIFYDCFARNWGLLTVNTNNKHFFKKSKTFSFSFFKYQKRRKRMSDGLKFFEFDAQAIKQQQLKAVQPILTPVFIVVSLVLTGIVFIVIGSLVLDASKQVVEYTTRYDNITECKVLSSYNSTQLPK</sequence>
<dbReference type="EMBL" id="ASPP01017399">
    <property type="protein sequence ID" value="ETO17036.1"/>
    <property type="molecule type" value="Genomic_DNA"/>
</dbReference>
<evidence type="ECO:0000256" key="6">
    <source>
        <dbReference type="SAM" id="Phobius"/>
    </source>
</evidence>
<dbReference type="AlphaFoldDB" id="X6MTQ0"/>
<name>X6MTQ0_RETFI</name>
<evidence type="ECO:0000256" key="5">
    <source>
        <dbReference type="ARBA" id="ARBA00023136"/>
    </source>
</evidence>
<evidence type="ECO:0000256" key="4">
    <source>
        <dbReference type="ARBA" id="ARBA00022989"/>
    </source>
</evidence>
<evidence type="ECO:0000256" key="2">
    <source>
        <dbReference type="ARBA" id="ARBA00009457"/>
    </source>
</evidence>
<keyword evidence="8" id="KW-1185">Reference proteome</keyword>
<evidence type="ECO:0000256" key="1">
    <source>
        <dbReference type="ARBA" id="ARBA00004141"/>
    </source>
</evidence>
<organism evidence="7 8">
    <name type="scientific">Reticulomyxa filosa</name>
    <dbReference type="NCBI Taxonomy" id="46433"/>
    <lineage>
        <taxon>Eukaryota</taxon>
        <taxon>Sar</taxon>
        <taxon>Rhizaria</taxon>
        <taxon>Retaria</taxon>
        <taxon>Foraminifera</taxon>
        <taxon>Monothalamids</taxon>
        <taxon>Reticulomyxidae</taxon>
        <taxon>Reticulomyxa</taxon>
    </lineage>
</organism>
<proteinExistence type="inferred from homology"/>
<evidence type="ECO:0000313" key="7">
    <source>
        <dbReference type="EMBL" id="ETO17036.1"/>
    </source>
</evidence>
<protein>
    <submittedName>
        <fullName evidence="7">Uncharacterized protein</fullName>
    </submittedName>
</protein>
<feature type="non-terminal residue" evidence="7">
    <location>
        <position position="239"/>
    </location>
</feature>
<feature type="transmembrane region" description="Helical" evidence="6">
    <location>
        <begin position="182"/>
        <end position="207"/>
    </location>
</feature>